<accession>A0ABW4JGF3</accession>
<protein>
    <submittedName>
        <fullName evidence="1">Uncharacterized protein</fullName>
    </submittedName>
</protein>
<name>A0ABW4JGF3_9BACL</name>
<gene>
    <name evidence="1" type="ORF">ACFSB2_11845</name>
</gene>
<comment type="caution">
    <text evidence="1">The sequence shown here is derived from an EMBL/GenBank/DDBJ whole genome shotgun (WGS) entry which is preliminary data.</text>
</comment>
<dbReference type="EMBL" id="JBHUCX010000028">
    <property type="protein sequence ID" value="MFD1675387.1"/>
    <property type="molecule type" value="Genomic_DNA"/>
</dbReference>
<evidence type="ECO:0000313" key="1">
    <source>
        <dbReference type="EMBL" id="MFD1675387.1"/>
    </source>
</evidence>
<keyword evidence="2" id="KW-1185">Reference proteome</keyword>
<organism evidence="1 2">
    <name type="scientific">Alicyclobacillus fodiniaquatilis</name>
    <dbReference type="NCBI Taxonomy" id="1661150"/>
    <lineage>
        <taxon>Bacteria</taxon>
        <taxon>Bacillati</taxon>
        <taxon>Bacillota</taxon>
        <taxon>Bacilli</taxon>
        <taxon>Bacillales</taxon>
        <taxon>Alicyclobacillaceae</taxon>
        <taxon>Alicyclobacillus</taxon>
    </lineage>
</organism>
<proteinExistence type="predicted"/>
<evidence type="ECO:0000313" key="2">
    <source>
        <dbReference type="Proteomes" id="UP001597079"/>
    </source>
</evidence>
<reference evidence="2" key="1">
    <citation type="journal article" date="2019" name="Int. J. Syst. Evol. Microbiol.">
        <title>The Global Catalogue of Microorganisms (GCM) 10K type strain sequencing project: providing services to taxonomists for standard genome sequencing and annotation.</title>
        <authorList>
            <consortium name="The Broad Institute Genomics Platform"/>
            <consortium name="The Broad Institute Genome Sequencing Center for Infectious Disease"/>
            <person name="Wu L."/>
            <person name="Ma J."/>
        </authorList>
    </citation>
    <scope>NUCLEOTIDE SEQUENCE [LARGE SCALE GENOMIC DNA]</scope>
    <source>
        <strain evidence="2">CGMCC 1.12286</strain>
    </source>
</reference>
<sequence>MPSIAIAVGDVTYLIWTVARDIGLNITKADLGDVEIDGTKPPQVAQDDNTYIEWSSIPGLTAHKLSGGGFNFTTAPATHTYTMVINEPATATAGDLATLTIQTLDNGQPLGHQVITISANGVEADHDYTDATTGSYVW</sequence>
<dbReference type="Proteomes" id="UP001597079">
    <property type="component" value="Unassembled WGS sequence"/>
</dbReference>
<dbReference type="RefSeq" id="WP_377943260.1">
    <property type="nucleotide sequence ID" value="NZ_JBHUCX010000028.1"/>
</dbReference>